<evidence type="ECO:0000313" key="2">
    <source>
        <dbReference type="Proteomes" id="UP000463051"/>
    </source>
</evidence>
<evidence type="ECO:0000313" key="1">
    <source>
        <dbReference type="EMBL" id="MRN54927.1"/>
    </source>
</evidence>
<protein>
    <recommendedName>
        <fullName evidence="3">Restriction endonuclease</fullName>
    </recommendedName>
</protein>
<dbReference type="Proteomes" id="UP000463051">
    <property type="component" value="Unassembled WGS sequence"/>
</dbReference>
<dbReference type="PANTHER" id="PTHR38733:SF1">
    <property type="entry name" value="TYPE IV METHYL-DIRECTED RESTRICTION ENZYME ECOKMCRBC"/>
    <property type="match status" value="1"/>
</dbReference>
<dbReference type="AlphaFoldDB" id="A0A7X2H7F3"/>
<name>A0A7X2H7F3_9BACL</name>
<dbReference type="EMBL" id="WJXB01000007">
    <property type="protein sequence ID" value="MRN54927.1"/>
    <property type="molecule type" value="Genomic_DNA"/>
</dbReference>
<accession>A0A7X2H7F3</accession>
<dbReference type="InterPro" id="IPR019292">
    <property type="entry name" value="McrC"/>
</dbReference>
<reference evidence="1 2" key="1">
    <citation type="submission" date="2019-11" db="EMBL/GenBank/DDBJ databases">
        <title>Paenibacillus monticola sp. nov., a novel PGPR strain isolated from mountain sample in China.</title>
        <authorList>
            <person name="Zhao Q."/>
            <person name="Li H.-P."/>
            <person name="Zhang J.-L."/>
        </authorList>
    </citation>
    <scope>NUCLEOTIDE SEQUENCE [LARGE SCALE GENOMIC DNA]</scope>
    <source>
        <strain evidence="1 2">LC-T2</strain>
    </source>
</reference>
<sequence length="436" mass="51105">MMNREKYTIKEYDSFTKNPDVKLPNYYYISEAIFDYLEQFVLSNRLESDTEPLELMVLTSRRGIGKVISARNYVGVITMNNGIQIEILPKLYSRDKESSEGETKQIFLKMLKSLKQMPYKHFNVSSLNQEKYSILNIFIKMFIEEAHILDKKGFESSYVGYEDNEYFYKGKLKFSDHIRLNAVHKERFYIEYDVFSVDRPENRLIKSTIGLLQKVCSSRKLLKDLYTLSNAFESVEFSTDYNKDFAKTTDDRNMREYQTILQWCRVFLNRNSFTPFLGSGVAYALLFPMEKVFESYVAGQLKKLLTHPKYLLITQHRLHHLYNEPEQRFFLKPDIVVTHDGLTVILDTKWKMLSPDRDYGISQSDMYQAYAYHKKYNAQTVILVNPWTMAVAEKKDPIVYRSTDGVTIQVYLVDLSEESDGLVRLGHLIEASLLGD</sequence>
<dbReference type="Pfam" id="PF10117">
    <property type="entry name" value="McrBC"/>
    <property type="match status" value="1"/>
</dbReference>
<dbReference type="PANTHER" id="PTHR38733">
    <property type="entry name" value="PROTEIN MCRC"/>
    <property type="match status" value="1"/>
</dbReference>
<dbReference type="RefSeq" id="WP_154120447.1">
    <property type="nucleotide sequence ID" value="NZ_WJXB01000007.1"/>
</dbReference>
<gene>
    <name evidence="1" type="ORF">GJB61_18250</name>
</gene>
<comment type="caution">
    <text evidence="1">The sequence shown here is derived from an EMBL/GenBank/DDBJ whole genome shotgun (WGS) entry which is preliminary data.</text>
</comment>
<proteinExistence type="predicted"/>
<evidence type="ECO:0008006" key="3">
    <source>
        <dbReference type="Google" id="ProtNLM"/>
    </source>
</evidence>
<organism evidence="1 2">
    <name type="scientific">Paenibacillus monticola</name>
    <dbReference type="NCBI Taxonomy" id="2666075"/>
    <lineage>
        <taxon>Bacteria</taxon>
        <taxon>Bacillati</taxon>
        <taxon>Bacillota</taxon>
        <taxon>Bacilli</taxon>
        <taxon>Bacillales</taxon>
        <taxon>Paenibacillaceae</taxon>
        <taxon>Paenibacillus</taxon>
    </lineage>
</organism>
<keyword evidence="2" id="KW-1185">Reference proteome</keyword>